<dbReference type="OrthoDB" id="10249920at2759"/>
<reference evidence="14" key="1">
    <citation type="submission" date="2011-07" db="EMBL/GenBank/DDBJ databases">
        <authorList>
            <consortium name="Caenorhabditis brenneri Sequencing and Analysis Consortium"/>
            <person name="Wilson R.K."/>
        </authorList>
    </citation>
    <scope>NUCLEOTIDE SEQUENCE [LARGE SCALE GENOMIC DNA]</scope>
    <source>
        <strain evidence="14">PB2801</strain>
    </source>
</reference>
<comment type="subcellular location">
    <subcellularLocation>
        <location evidence="2">Cytoplasm</location>
    </subcellularLocation>
</comment>
<proteinExistence type="predicted"/>
<evidence type="ECO:0000256" key="2">
    <source>
        <dbReference type="ARBA" id="ARBA00004496"/>
    </source>
</evidence>
<feature type="domain" description="Nudix hydrolase" evidence="12">
    <location>
        <begin position="40"/>
        <end position="209"/>
    </location>
</feature>
<dbReference type="EC" id="3.6.1.45" evidence="9"/>
<dbReference type="FunFam" id="3.90.79.10:FF:000117">
    <property type="entry name" value="Protein CBG19301"/>
    <property type="match status" value="1"/>
</dbReference>
<dbReference type="OMA" id="GLLCMEN"/>
<evidence type="ECO:0000256" key="4">
    <source>
        <dbReference type="ARBA" id="ARBA00022490"/>
    </source>
</evidence>
<dbReference type="EMBL" id="GL379921">
    <property type="protein sequence ID" value="EGT35364.1"/>
    <property type="molecule type" value="Genomic_DNA"/>
</dbReference>
<evidence type="ECO:0000256" key="11">
    <source>
        <dbReference type="ARBA" id="ARBA00080475"/>
    </source>
</evidence>
<dbReference type="InterPro" id="IPR000086">
    <property type="entry name" value="NUDIX_hydrolase_dom"/>
</dbReference>
<evidence type="ECO:0000256" key="5">
    <source>
        <dbReference type="ARBA" id="ARBA00022801"/>
    </source>
</evidence>
<evidence type="ECO:0000256" key="9">
    <source>
        <dbReference type="ARBA" id="ARBA00066480"/>
    </source>
</evidence>
<evidence type="ECO:0000256" key="10">
    <source>
        <dbReference type="ARBA" id="ARBA00071467"/>
    </source>
</evidence>
<name>G0NPT0_CAEBE</name>
<evidence type="ECO:0000256" key="6">
    <source>
        <dbReference type="ARBA" id="ARBA00022842"/>
    </source>
</evidence>
<dbReference type="eggNOG" id="KOG4432">
    <property type="taxonomic scope" value="Eukaryota"/>
</dbReference>
<protein>
    <recommendedName>
        <fullName evidence="10">Uridine diphosphate glucose pyrophosphatase NUDT14</fullName>
        <ecNumber evidence="9">3.6.1.45</ecNumber>
    </recommendedName>
    <alternativeName>
        <fullName evidence="11">Nucleoside diphosphate-linked moiety X motif 14</fullName>
    </alternativeName>
</protein>
<dbReference type="SUPFAM" id="SSF55811">
    <property type="entry name" value="Nudix"/>
    <property type="match status" value="2"/>
</dbReference>
<comment type="catalytic activity">
    <reaction evidence="7">
        <text>UDP-sugar + H2O = UMP + alpha-D-aldose 1-phosphate.</text>
        <dbReference type="EC" id="3.6.1.45"/>
    </reaction>
</comment>
<gene>
    <name evidence="13" type="ORF">CAEBREN_20414</name>
</gene>
<keyword evidence="4" id="KW-0963">Cytoplasm</keyword>
<comment type="cofactor">
    <cofactor evidence="1">
        <name>Mg(2+)</name>
        <dbReference type="ChEBI" id="CHEBI:18420"/>
    </cofactor>
</comment>
<dbReference type="GO" id="GO:0006753">
    <property type="term" value="P:nucleoside phosphate metabolic process"/>
    <property type="evidence" value="ECO:0007669"/>
    <property type="project" value="TreeGrafter"/>
</dbReference>
<keyword evidence="6" id="KW-0460">Magnesium</keyword>
<comment type="function">
    <text evidence="8">Hydrolyzes UDP-glucose to glucose 1-phosphate and UMP and ADP-ribose to ribose 5-phosphate and AMP. The physiological substrate is probably UDP-glucose. Poor activity on other substrates such as ADP-glucose, CDP-glucose, GDP-glucose and GDP-mannose.</text>
</comment>
<dbReference type="AlphaFoldDB" id="G0NPT0"/>
<dbReference type="InParanoid" id="G0NPT0"/>
<dbReference type="CDD" id="cd18887">
    <property type="entry name" value="NUDIX_UGPPase_Nudt14"/>
    <property type="match status" value="1"/>
</dbReference>
<evidence type="ECO:0000256" key="8">
    <source>
        <dbReference type="ARBA" id="ARBA00054674"/>
    </source>
</evidence>
<evidence type="ECO:0000259" key="12">
    <source>
        <dbReference type="PROSITE" id="PS51462"/>
    </source>
</evidence>
<dbReference type="Gene3D" id="3.90.79.10">
    <property type="entry name" value="Nucleoside Triphosphate Pyrophosphohydrolase"/>
    <property type="match status" value="2"/>
</dbReference>
<organism evidence="14">
    <name type="scientific">Caenorhabditis brenneri</name>
    <name type="common">Nematode worm</name>
    <dbReference type="NCBI Taxonomy" id="135651"/>
    <lineage>
        <taxon>Eukaryota</taxon>
        <taxon>Metazoa</taxon>
        <taxon>Ecdysozoa</taxon>
        <taxon>Nematoda</taxon>
        <taxon>Chromadorea</taxon>
        <taxon>Rhabditida</taxon>
        <taxon>Rhabditina</taxon>
        <taxon>Rhabditomorpha</taxon>
        <taxon>Rhabditoidea</taxon>
        <taxon>Rhabditidae</taxon>
        <taxon>Peloderinae</taxon>
        <taxon>Caenorhabditis</taxon>
    </lineage>
</organism>
<dbReference type="GO" id="GO:0005737">
    <property type="term" value="C:cytoplasm"/>
    <property type="evidence" value="ECO:0007669"/>
    <property type="project" value="UniProtKB-SubCell"/>
</dbReference>
<keyword evidence="5" id="KW-0378">Hydrolase</keyword>
<accession>G0NPT0</accession>
<comment type="subunit">
    <text evidence="3">Homodimer.</text>
</comment>
<dbReference type="HOGENOM" id="CLU_049789_0_0_1"/>
<sequence length="446" mass="50646">MGSEKITDVSYISDFESKYQKGLEMSYAIDEKQHHCEFNMKMGSVAILIFHKEIEQFLLVRQFRPAIFTATVANLPENIGKEFDKIEWSNYSPEVGYTMELCAGLIDKEGLTPRQIASEEIAEECGYRVDPDNLIHINTFIVGAHQSGNCQYVYYTEVDESMKISEGGGNVHDGEVITKVFLSKDEACSIARPGPEEHADVKGPPGVLFALQWWFFVLDPTKKGLIANPPTGYYWQPNNMKVMTDVKFSSDFDKKKYCYNPKRMKFTMNGITRTWDLALCPSTTSCILADMAKNQLVLLQKFRPPVLVGKSRVLKENIGKQLEDIDLSTADPKMAYTLELVVNRVPEYDDPRKFVRIAVKQLGYDLPESDFKFQAKCVPGIGQSGDTQFIYFADISKARICEKEEDEDIEELRVSFADLPALYRQHLVGPPTTYYAIGYALDQLLH</sequence>
<evidence type="ECO:0000256" key="3">
    <source>
        <dbReference type="ARBA" id="ARBA00011738"/>
    </source>
</evidence>
<dbReference type="PANTHER" id="PTHR11839">
    <property type="entry name" value="UDP/ADP-SUGAR PYROPHOSPHATASE"/>
    <property type="match status" value="1"/>
</dbReference>
<dbReference type="STRING" id="135651.G0NPT0"/>
<keyword evidence="14" id="KW-1185">Reference proteome</keyword>
<evidence type="ECO:0000313" key="14">
    <source>
        <dbReference type="Proteomes" id="UP000008068"/>
    </source>
</evidence>
<dbReference type="PANTHER" id="PTHR11839:SF15">
    <property type="entry name" value="URIDINE DIPHOSPHATE GLUCOSE PYROPHOSPHATASE NUDT14"/>
    <property type="match status" value="1"/>
</dbReference>
<dbReference type="FunCoup" id="G0NPT0">
    <property type="interactions" value="405"/>
</dbReference>
<dbReference type="PROSITE" id="PS51462">
    <property type="entry name" value="NUDIX"/>
    <property type="match status" value="1"/>
</dbReference>
<dbReference type="FunFam" id="3.90.79.10:FF:000035">
    <property type="entry name" value="Uridine diphosphate glucose pyrophosphatase"/>
    <property type="match status" value="1"/>
</dbReference>
<dbReference type="GO" id="GO:0008768">
    <property type="term" value="F:UDP-sugar diphosphatase activity"/>
    <property type="evidence" value="ECO:0007669"/>
    <property type="project" value="UniProtKB-EC"/>
</dbReference>
<dbReference type="InterPro" id="IPR015797">
    <property type="entry name" value="NUDIX_hydrolase-like_dom_sf"/>
</dbReference>
<evidence type="ECO:0000256" key="1">
    <source>
        <dbReference type="ARBA" id="ARBA00001946"/>
    </source>
</evidence>
<dbReference type="GO" id="GO:0019693">
    <property type="term" value="P:ribose phosphate metabolic process"/>
    <property type="evidence" value="ECO:0007669"/>
    <property type="project" value="TreeGrafter"/>
</dbReference>
<dbReference type="Proteomes" id="UP000008068">
    <property type="component" value="Unassembled WGS sequence"/>
</dbReference>
<evidence type="ECO:0000313" key="13">
    <source>
        <dbReference type="EMBL" id="EGT35364.1"/>
    </source>
</evidence>
<evidence type="ECO:0000256" key="7">
    <source>
        <dbReference type="ARBA" id="ARBA00051086"/>
    </source>
</evidence>